<sequence length="116" mass="13211">MKNRADPESVFLNDGFSFRHVLYMQDCPNMSQLCLFMFAFCLPVCRIDPNCPSGRAQQKVSAWRACTASACVSMHVVSPWRPFGPCCESHRRNKSCGLREIDWKNSKGSRSCHLAY</sequence>
<comment type="caution">
    <text evidence="1">The sequence shown here is derived from an EMBL/GenBank/DDBJ whole genome shotgun (WGS) entry which is preliminary data.</text>
</comment>
<keyword evidence="2" id="KW-1185">Reference proteome</keyword>
<proteinExistence type="predicted"/>
<evidence type="ECO:0000313" key="1">
    <source>
        <dbReference type="EMBL" id="CAK9081168.1"/>
    </source>
</evidence>
<evidence type="ECO:0000313" key="2">
    <source>
        <dbReference type="Proteomes" id="UP001642484"/>
    </source>
</evidence>
<dbReference type="Proteomes" id="UP001642484">
    <property type="component" value="Unassembled WGS sequence"/>
</dbReference>
<gene>
    <name evidence="1" type="ORF">CCMP2556_LOCUS39740</name>
</gene>
<reference evidence="1 2" key="1">
    <citation type="submission" date="2024-02" db="EMBL/GenBank/DDBJ databases">
        <authorList>
            <person name="Chen Y."/>
            <person name="Shah S."/>
            <person name="Dougan E. K."/>
            <person name="Thang M."/>
            <person name="Chan C."/>
        </authorList>
    </citation>
    <scope>NUCLEOTIDE SEQUENCE [LARGE SCALE GENOMIC DNA]</scope>
</reference>
<protein>
    <submittedName>
        <fullName evidence="1">Uncharacterized protein</fullName>
    </submittedName>
</protein>
<name>A0ABP0Q004_9DINO</name>
<accession>A0ABP0Q004</accession>
<organism evidence="1 2">
    <name type="scientific">Durusdinium trenchii</name>
    <dbReference type="NCBI Taxonomy" id="1381693"/>
    <lineage>
        <taxon>Eukaryota</taxon>
        <taxon>Sar</taxon>
        <taxon>Alveolata</taxon>
        <taxon>Dinophyceae</taxon>
        <taxon>Suessiales</taxon>
        <taxon>Symbiodiniaceae</taxon>
        <taxon>Durusdinium</taxon>
    </lineage>
</organism>
<dbReference type="EMBL" id="CAXAMN010023807">
    <property type="protein sequence ID" value="CAK9081168.1"/>
    <property type="molecule type" value="Genomic_DNA"/>
</dbReference>